<keyword evidence="3" id="KW-0238">DNA-binding</keyword>
<dbReference type="Pfam" id="PF13245">
    <property type="entry name" value="AAA_19"/>
    <property type="match status" value="1"/>
</dbReference>
<protein>
    <recommendedName>
        <fullName evidence="3">RecBCD enzyme subunit RecD</fullName>
        <ecNumber evidence="3">5.6.2.3</ecNumber>
    </recommendedName>
    <alternativeName>
        <fullName evidence="3">DNA 5'-3' helicase subunit RecD</fullName>
    </alternativeName>
    <alternativeName>
        <fullName evidence="3">Exonuclease V subunit RecD</fullName>
        <shortName evidence="3">ExoV subunit RecD</shortName>
    </alternativeName>
    <alternativeName>
        <fullName evidence="3">Helicase/nuclease RecBCD subunit RecD</fullName>
    </alternativeName>
</protein>
<evidence type="ECO:0000256" key="1">
    <source>
        <dbReference type="ARBA" id="ARBA00022741"/>
    </source>
</evidence>
<keyword evidence="3" id="KW-0269">Exonuclease</keyword>
<reference evidence="5 6" key="1">
    <citation type="submission" date="2019-06" db="EMBL/GenBank/DDBJ databases">
        <title>Gramella sabulilitoris sp. nov., isolated from a marine sand.</title>
        <authorList>
            <person name="Yoon J.-H."/>
        </authorList>
    </citation>
    <scope>NUCLEOTIDE SEQUENCE [LARGE SCALE GENOMIC DNA]</scope>
    <source>
        <strain evidence="5 6">HSMS-1</strain>
    </source>
</reference>
<keyword evidence="2 3" id="KW-0067">ATP-binding</keyword>
<keyword evidence="3" id="KW-0234">DNA repair</keyword>
<dbReference type="RefSeq" id="WP_143409740.1">
    <property type="nucleotide sequence ID" value="NZ_VHSF01000001.1"/>
</dbReference>
<organism evidence="5 6">
    <name type="scientific">Christiangramia sabulilitoris</name>
    <dbReference type="NCBI Taxonomy" id="2583991"/>
    <lineage>
        <taxon>Bacteria</taxon>
        <taxon>Pseudomonadati</taxon>
        <taxon>Bacteroidota</taxon>
        <taxon>Flavobacteriia</taxon>
        <taxon>Flavobacteriales</taxon>
        <taxon>Flavobacteriaceae</taxon>
        <taxon>Christiangramia</taxon>
    </lineage>
</organism>
<proteinExistence type="inferred from homology"/>
<evidence type="ECO:0000256" key="2">
    <source>
        <dbReference type="ARBA" id="ARBA00022840"/>
    </source>
</evidence>
<dbReference type="NCBIfam" id="TIGR01447">
    <property type="entry name" value="recD"/>
    <property type="match status" value="1"/>
</dbReference>
<evidence type="ECO:0000313" key="6">
    <source>
        <dbReference type="Proteomes" id="UP000315131"/>
    </source>
</evidence>
<dbReference type="SUPFAM" id="SSF52540">
    <property type="entry name" value="P-loop containing nucleoside triphosphate hydrolases"/>
    <property type="match status" value="1"/>
</dbReference>
<keyword evidence="3" id="KW-0413">Isomerase</keyword>
<keyword evidence="3" id="KW-0227">DNA damage</keyword>
<comment type="miscellaneous">
    <text evidence="3">In the RecBCD complex, RecB has a slow 3'-5' helicase, an exonuclease activity and loads RecA onto ssDNA, RecD has a fast 5'-3' helicase activity, while RecC stimulates the ATPase and processivity of the RecB helicase and contributes to recognition of the Chi site.</text>
</comment>
<dbReference type="InterPro" id="IPR006344">
    <property type="entry name" value="RecD"/>
</dbReference>
<dbReference type="GO" id="GO:0043139">
    <property type="term" value="F:5'-3' DNA helicase activity"/>
    <property type="evidence" value="ECO:0007669"/>
    <property type="project" value="UniProtKB-UniRule"/>
</dbReference>
<comment type="similarity">
    <text evidence="3">Belongs to the RecD family.</text>
</comment>
<dbReference type="PANTHER" id="PTHR43788">
    <property type="entry name" value="DNA2/NAM7 HELICASE FAMILY MEMBER"/>
    <property type="match status" value="1"/>
</dbReference>
<accession>A0A550I7M9</accession>
<evidence type="ECO:0000313" key="5">
    <source>
        <dbReference type="EMBL" id="TRO66961.1"/>
    </source>
</evidence>
<keyword evidence="1 3" id="KW-0547">Nucleotide-binding</keyword>
<dbReference type="GO" id="GO:0009338">
    <property type="term" value="C:exodeoxyribonuclease V complex"/>
    <property type="evidence" value="ECO:0007669"/>
    <property type="project" value="InterPro"/>
</dbReference>
<keyword evidence="3 5" id="KW-0378">Hydrolase</keyword>
<dbReference type="InterPro" id="IPR050534">
    <property type="entry name" value="Coronavir_polyprotein_1ab"/>
</dbReference>
<comment type="subunit">
    <text evidence="3">Heterotrimer of RecB, RecC and RecD. All subunits contribute to DNA-binding.</text>
</comment>
<dbReference type="CDD" id="cd17933">
    <property type="entry name" value="DEXSc_RecD-like"/>
    <property type="match status" value="1"/>
</dbReference>
<comment type="caution">
    <text evidence="5">The sequence shown here is derived from an EMBL/GenBank/DDBJ whole genome shotgun (WGS) entry which is preliminary data.</text>
</comment>
<feature type="domain" description="AAA+ ATPase" evidence="4">
    <location>
        <begin position="153"/>
        <end position="359"/>
    </location>
</feature>
<dbReference type="SMART" id="SM00382">
    <property type="entry name" value="AAA"/>
    <property type="match status" value="1"/>
</dbReference>
<dbReference type="GO" id="GO:0017116">
    <property type="term" value="F:single-stranded DNA helicase activity"/>
    <property type="evidence" value="ECO:0007669"/>
    <property type="project" value="TreeGrafter"/>
</dbReference>
<keyword evidence="3" id="KW-0540">Nuclease</keyword>
<dbReference type="OrthoDB" id="9803432at2"/>
<dbReference type="GO" id="GO:0016887">
    <property type="term" value="F:ATP hydrolysis activity"/>
    <property type="evidence" value="ECO:0007669"/>
    <property type="project" value="RHEA"/>
</dbReference>
<dbReference type="Gene3D" id="3.40.50.300">
    <property type="entry name" value="P-loop containing nucleotide triphosphate hydrolases"/>
    <property type="match status" value="3"/>
</dbReference>
<dbReference type="InterPro" id="IPR027785">
    <property type="entry name" value="UvrD-like_helicase_C"/>
</dbReference>
<dbReference type="Pfam" id="PF13538">
    <property type="entry name" value="UvrD_C_2"/>
    <property type="match status" value="1"/>
</dbReference>
<dbReference type="CDD" id="cd18809">
    <property type="entry name" value="SF1_C_RecD"/>
    <property type="match status" value="1"/>
</dbReference>
<dbReference type="HAMAP" id="MF_01487">
    <property type="entry name" value="RecD"/>
    <property type="match status" value="1"/>
</dbReference>
<keyword evidence="3" id="KW-0347">Helicase</keyword>
<evidence type="ECO:0000259" key="4">
    <source>
        <dbReference type="SMART" id="SM00382"/>
    </source>
</evidence>
<dbReference type="GO" id="GO:0005524">
    <property type="term" value="F:ATP binding"/>
    <property type="evidence" value="ECO:0007669"/>
    <property type="project" value="UniProtKB-UniRule"/>
</dbReference>
<dbReference type="PANTHER" id="PTHR43788:SF6">
    <property type="entry name" value="DNA HELICASE B"/>
    <property type="match status" value="1"/>
</dbReference>
<gene>
    <name evidence="3 5" type="primary">recD</name>
    <name evidence="5" type="ORF">FGM01_03465</name>
</gene>
<dbReference type="GO" id="GO:0000724">
    <property type="term" value="P:double-strand break repair via homologous recombination"/>
    <property type="evidence" value="ECO:0007669"/>
    <property type="project" value="UniProtKB-UniRule"/>
</dbReference>
<dbReference type="InterPro" id="IPR027417">
    <property type="entry name" value="P-loop_NTPase"/>
</dbReference>
<dbReference type="AlphaFoldDB" id="A0A550I7M9"/>
<keyword evidence="6" id="KW-1185">Reference proteome</keyword>
<dbReference type="InterPro" id="IPR003593">
    <property type="entry name" value="AAA+_ATPase"/>
</dbReference>
<comment type="function">
    <text evidence="3">A helicase/nuclease that prepares dsDNA breaks (DSB) for recombinational DNA repair. Binds to DSBs and unwinds DNA via a highly rapid and processive ATP-dependent bidirectional helicase activity. Unwinds dsDNA until it encounters a Chi (crossover hotspot instigator) sequence from the 3' direction. Cuts ssDNA a few nucleotides 3' to the Chi site. The properties and activities of the enzyme are changed at Chi. The Chi-altered holoenzyme produces a long 3'-ssDNA overhang and facilitates RecA-binding to the ssDNA for homologous DNA recombination and repair. Holoenzyme degrades any linearized DNA that is unable to undergo homologous recombination. In the holoenzyme this subunit has ssDNA-dependent ATPase and 5'-3' helicase activity. When added to pre-assembled RecBC greatly stimulates nuclease activity and augments holoenzyme processivity. Negatively regulates the RecA-loading ability of RecBCD.</text>
</comment>
<dbReference type="EMBL" id="VHSF01000001">
    <property type="protein sequence ID" value="TRO66961.1"/>
    <property type="molecule type" value="Genomic_DNA"/>
</dbReference>
<dbReference type="GO" id="GO:0003677">
    <property type="term" value="F:DNA binding"/>
    <property type="evidence" value="ECO:0007669"/>
    <property type="project" value="UniProtKB-UniRule"/>
</dbReference>
<feature type="binding site" evidence="3">
    <location>
        <begin position="161"/>
        <end position="168"/>
    </location>
    <ligand>
        <name>ATP</name>
        <dbReference type="ChEBI" id="CHEBI:30616"/>
    </ligand>
</feature>
<name>A0A550I7M9_9FLAO</name>
<dbReference type="EC" id="5.6.2.3" evidence="3"/>
<dbReference type="GO" id="GO:0008854">
    <property type="term" value="F:exodeoxyribonuclease V activity"/>
    <property type="evidence" value="ECO:0007669"/>
    <property type="project" value="InterPro"/>
</dbReference>
<dbReference type="Proteomes" id="UP000315131">
    <property type="component" value="Unassembled WGS sequence"/>
</dbReference>
<evidence type="ECO:0000256" key="3">
    <source>
        <dbReference type="HAMAP-Rule" id="MF_01487"/>
    </source>
</evidence>
<sequence length="606" mass="67743">MADNPHHHFASFFKEQKDLQPFVYAASKSLAEGSICIDVTGSSEDLFEDYSDKETEEEFSVAGLKKLQSLIGNESNIKKPFVLHGNNFYITRYFNYETQIIEGIKSLIEKGAGEQGKRLDWLKGSEEFKKLLESRDGTMKTDWQLVASAMAYLNNFTIITGGPGTGKTTTVAKILSLLFEENPELEVKLAAPTGKAAMRMKESLSANKKIPERFREKINALNPYTLHRLLGSKHLSPYFKHNRQNKLQADVIIVDEASMIDVALFAKFIDAVDPSTRLIILGDQDQLTSVEAGSLLGDLCNTVGAKNYFSATTSNALEEILSATKLNPQAEVESLLQDHVVELQHSYRFDRHSALGAVSRSVISNDQNAIQSWFENGGPGENIQIDPNYSEEIFKDFIRNFETYIDRNKKSSMEEIEASLKKFNELRILAVIKNGKQGVAGLNAAVEKNLSKKGLISTKSEFYDHRPVIVTKNHPDLQLFNGDIGLVRKDPDDDKKVKIWFLTEDQKADQENPDKERPVVRGYSPGLLTDVETVFAMTVHKSQGSEFKNVLLVMPKSEEVPILTRELLYTGITRAKKNLTIQGTKEVLLKSAAGQVKRASGIANRL</sequence>
<comment type="catalytic activity">
    <reaction evidence="3">
        <text>ATP + H2O = ADP + phosphate + H(+)</text>
        <dbReference type="Rhea" id="RHEA:13065"/>
        <dbReference type="ChEBI" id="CHEBI:15377"/>
        <dbReference type="ChEBI" id="CHEBI:15378"/>
        <dbReference type="ChEBI" id="CHEBI:30616"/>
        <dbReference type="ChEBI" id="CHEBI:43474"/>
        <dbReference type="ChEBI" id="CHEBI:456216"/>
        <dbReference type="EC" id="5.6.2.3"/>
    </reaction>
</comment>